<reference evidence="1" key="1">
    <citation type="submission" date="2019-10" db="EMBL/GenBank/DDBJ databases">
        <authorList>
            <person name="Soares A.E.R."/>
            <person name="Aleixo A."/>
            <person name="Schneider P."/>
            <person name="Miyaki C.Y."/>
            <person name="Schneider M.P."/>
            <person name="Mello C."/>
            <person name="Vasconcelos A.T.R."/>
        </authorList>
    </citation>
    <scope>NUCLEOTIDE SEQUENCE</scope>
    <source>
        <tissue evidence="1">Muscle</tissue>
    </source>
</reference>
<protein>
    <submittedName>
        <fullName evidence="1">Uncharacterized protein</fullName>
    </submittedName>
</protein>
<keyword evidence="2" id="KW-1185">Reference proteome</keyword>
<accession>A0ABQ9CYI0</accession>
<gene>
    <name evidence="1" type="ORF">WISP_121217</name>
</gene>
<proteinExistence type="predicted"/>
<comment type="caution">
    <text evidence="1">The sequence shown here is derived from an EMBL/GenBank/DDBJ whole genome shotgun (WGS) entry which is preliminary data.</text>
</comment>
<evidence type="ECO:0000313" key="2">
    <source>
        <dbReference type="Proteomes" id="UP001145742"/>
    </source>
</evidence>
<organism evidence="1 2">
    <name type="scientific">Willisornis vidua</name>
    <name type="common">Xingu scale-backed antbird</name>
    <dbReference type="NCBI Taxonomy" id="1566151"/>
    <lineage>
        <taxon>Eukaryota</taxon>
        <taxon>Metazoa</taxon>
        <taxon>Chordata</taxon>
        <taxon>Craniata</taxon>
        <taxon>Vertebrata</taxon>
        <taxon>Euteleostomi</taxon>
        <taxon>Archelosauria</taxon>
        <taxon>Archosauria</taxon>
        <taxon>Dinosauria</taxon>
        <taxon>Saurischia</taxon>
        <taxon>Theropoda</taxon>
        <taxon>Coelurosauria</taxon>
        <taxon>Aves</taxon>
        <taxon>Neognathae</taxon>
        <taxon>Neoaves</taxon>
        <taxon>Telluraves</taxon>
        <taxon>Australaves</taxon>
        <taxon>Passeriformes</taxon>
        <taxon>Thamnophilidae</taxon>
        <taxon>Willisornis</taxon>
    </lineage>
</organism>
<sequence length="96" mass="10550">MNRGIKGPLNKFTDNTKLCGVVYILEGQDAFKEDPDSLERLNSPSSLNHAEGTLSSIIQIISDVKQDCTQNWCRSPVSGVQLDLPLPIPTVRIQAL</sequence>
<dbReference type="Proteomes" id="UP001145742">
    <property type="component" value="Unassembled WGS sequence"/>
</dbReference>
<dbReference type="EMBL" id="WHWB01034545">
    <property type="protein sequence ID" value="KAJ7408396.1"/>
    <property type="molecule type" value="Genomic_DNA"/>
</dbReference>
<evidence type="ECO:0000313" key="1">
    <source>
        <dbReference type="EMBL" id="KAJ7408396.1"/>
    </source>
</evidence>
<name>A0ABQ9CYI0_9PASS</name>